<evidence type="ECO:0000313" key="2">
    <source>
        <dbReference type="Proteomes" id="UP000615446"/>
    </source>
</evidence>
<name>A0A8H3KSW9_9GLOM</name>
<proteinExistence type="predicted"/>
<reference evidence="1" key="1">
    <citation type="submission" date="2019-10" db="EMBL/GenBank/DDBJ databases">
        <title>Conservation and host-specific expression of non-tandemly repeated heterogenous ribosome RNA gene in arbuscular mycorrhizal fungi.</title>
        <authorList>
            <person name="Maeda T."/>
            <person name="Kobayashi Y."/>
            <person name="Nakagawa T."/>
            <person name="Ezawa T."/>
            <person name="Yamaguchi K."/>
            <person name="Bino T."/>
            <person name="Nishimoto Y."/>
            <person name="Shigenobu S."/>
            <person name="Kawaguchi M."/>
        </authorList>
    </citation>
    <scope>NUCLEOTIDE SEQUENCE</scope>
    <source>
        <strain evidence="1">HR1</strain>
    </source>
</reference>
<accession>A0A8H3KSW9</accession>
<dbReference type="Proteomes" id="UP000615446">
    <property type="component" value="Unassembled WGS sequence"/>
</dbReference>
<organism evidence="1 2">
    <name type="scientific">Rhizophagus clarus</name>
    <dbReference type="NCBI Taxonomy" id="94130"/>
    <lineage>
        <taxon>Eukaryota</taxon>
        <taxon>Fungi</taxon>
        <taxon>Fungi incertae sedis</taxon>
        <taxon>Mucoromycota</taxon>
        <taxon>Glomeromycotina</taxon>
        <taxon>Glomeromycetes</taxon>
        <taxon>Glomerales</taxon>
        <taxon>Glomeraceae</taxon>
        <taxon>Rhizophagus</taxon>
    </lineage>
</organism>
<dbReference type="OrthoDB" id="2353515at2759"/>
<evidence type="ECO:0000313" key="1">
    <source>
        <dbReference type="EMBL" id="GES73525.1"/>
    </source>
</evidence>
<protein>
    <submittedName>
        <fullName evidence="1">Uncharacterized protein</fullName>
    </submittedName>
</protein>
<gene>
    <name evidence="1" type="ORF">RCL2_000105500</name>
</gene>
<sequence>MVQWIDLYMSCPVSSTGCTKSQNPCYWYHRSCGGSMEISTEAFMRCERCYHSGHWKEWSFSCSRHPLHYEKADARDFLRNSSFVTNLYAANSERITIIKQIMRKLLDEMDL</sequence>
<dbReference type="AlphaFoldDB" id="A0A8H3KSW9"/>
<dbReference type="EMBL" id="BLAL01000006">
    <property type="protein sequence ID" value="GES73525.1"/>
    <property type="molecule type" value="Genomic_DNA"/>
</dbReference>
<comment type="caution">
    <text evidence="1">The sequence shown here is derived from an EMBL/GenBank/DDBJ whole genome shotgun (WGS) entry which is preliminary data.</text>
</comment>